<dbReference type="InterPro" id="IPR008427">
    <property type="entry name" value="Extracellular_membr_CFEM_dom"/>
</dbReference>
<keyword evidence="5" id="KW-0964">Secreted</keyword>
<evidence type="ECO:0000256" key="4">
    <source>
        <dbReference type="ARBA" id="ARBA00010031"/>
    </source>
</evidence>
<evidence type="ECO:0000313" key="18">
    <source>
        <dbReference type="EMBL" id="KAF7197626.1"/>
    </source>
</evidence>
<evidence type="ECO:0000313" key="19">
    <source>
        <dbReference type="Proteomes" id="UP000660729"/>
    </source>
</evidence>
<dbReference type="AlphaFoldDB" id="A0A8H6RSH8"/>
<evidence type="ECO:0000259" key="16">
    <source>
        <dbReference type="Pfam" id="PF05730"/>
    </source>
</evidence>
<dbReference type="GO" id="GO:0005576">
    <property type="term" value="C:extracellular region"/>
    <property type="evidence" value="ECO:0007669"/>
    <property type="project" value="UniProtKB-SubCell"/>
</dbReference>
<evidence type="ECO:0000256" key="13">
    <source>
        <dbReference type="ARBA" id="ARBA00038359"/>
    </source>
</evidence>
<feature type="transmembrane region" description="Helical" evidence="15">
    <location>
        <begin position="122"/>
        <end position="140"/>
    </location>
</feature>
<dbReference type="Proteomes" id="UP000660729">
    <property type="component" value="Unassembled WGS sequence"/>
</dbReference>
<evidence type="ECO:0000256" key="1">
    <source>
        <dbReference type="ARBA" id="ARBA00004141"/>
    </source>
</evidence>
<evidence type="ECO:0000256" key="3">
    <source>
        <dbReference type="ARBA" id="ARBA00004613"/>
    </source>
</evidence>
<evidence type="ECO:0000256" key="5">
    <source>
        <dbReference type="ARBA" id="ARBA00022525"/>
    </source>
</evidence>
<feature type="transmembrane region" description="Helical" evidence="15">
    <location>
        <begin position="204"/>
        <end position="224"/>
    </location>
</feature>
<feature type="compositionally biased region" description="Basic and acidic residues" evidence="14">
    <location>
        <begin position="512"/>
        <end position="521"/>
    </location>
</feature>
<feature type="transmembrane region" description="Helical" evidence="15">
    <location>
        <begin position="236"/>
        <end position="258"/>
    </location>
</feature>
<reference evidence="18" key="1">
    <citation type="submission" date="2020-04" db="EMBL/GenBank/DDBJ databases">
        <title>Draft genome resource of the tomato pathogen Pseudocercospora fuligena.</title>
        <authorList>
            <person name="Zaccaron A."/>
        </authorList>
    </citation>
    <scope>NUCLEOTIDE SEQUENCE</scope>
    <source>
        <strain evidence="18">PF001</strain>
    </source>
</reference>
<evidence type="ECO:0000256" key="6">
    <source>
        <dbReference type="ARBA" id="ARBA00022622"/>
    </source>
</evidence>
<dbReference type="OrthoDB" id="3625086at2759"/>
<feature type="transmembrane region" description="Helical" evidence="15">
    <location>
        <begin position="324"/>
        <end position="346"/>
    </location>
</feature>
<evidence type="ECO:0000256" key="14">
    <source>
        <dbReference type="SAM" id="MobiDB-lite"/>
    </source>
</evidence>
<dbReference type="GO" id="GO:0098552">
    <property type="term" value="C:side of membrane"/>
    <property type="evidence" value="ECO:0007669"/>
    <property type="project" value="UniProtKB-KW"/>
</dbReference>
<keyword evidence="9 15" id="KW-1133">Transmembrane helix</keyword>
<keyword evidence="7 15" id="KW-0812">Transmembrane</keyword>
<accession>A0A8H6RSH8</accession>
<comment type="similarity">
    <text evidence="4">Belongs to the RBT5 family.</text>
</comment>
<evidence type="ECO:0000256" key="8">
    <source>
        <dbReference type="ARBA" id="ARBA00022729"/>
    </source>
</evidence>
<evidence type="ECO:0000256" key="15">
    <source>
        <dbReference type="SAM" id="Phobius"/>
    </source>
</evidence>
<feature type="transmembrane region" description="Helical" evidence="15">
    <location>
        <begin position="286"/>
        <end position="312"/>
    </location>
</feature>
<comment type="subcellular location">
    <subcellularLocation>
        <location evidence="2">Membrane</location>
        <topology evidence="2">Lipid-anchor</topology>
        <topology evidence="2">GPI-anchor</topology>
    </subcellularLocation>
    <subcellularLocation>
        <location evidence="1">Membrane</location>
        <topology evidence="1">Multi-pass membrane protein</topology>
    </subcellularLocation>
    <subcellularLocation>
        <location evidence="3">Secreted</location>
    </subcellularLocation>
</comment>
<keyword evidence="19" id="KW-1185">Reference proteome</keyword>
<keyword evidence="8" id="KW-0732">Signal</keyword>
<evidence type="ECO:0000256" key="2">
    <source>
        <dbReference type="ARBA" id="ARBA00004589"/>
    </source>
</evidence>
<name>A0A8H6RSH8_9PEZI</name>
<feature type="region of interest" description="Disordered" evidence="14">
    <location>
        <begin position="504"/>
        <end position="542"/>
    </location>
</feature>
<dbReference type="EMBL" id="JABCIY010000010">
    <property type="protein sequence ID" value="KAF7197626.1"/>
    <property type="molecule type" value="Genomic_DNA"/>
</dbReference>
<comment type="caution">
    <text evidence="18">The sequence shown here is derived from an EMBL/GenBank/DDBJ whole genome shotgun (WGS) entry which is preliminary data.</text>
</comment>
<organism evidence="18 19">
    <name type="scientific">Pseudocercospora fuligena</name>
    <dbReference type="NCBI Taxonomy" id="685502"/>
    <lineage>
        <taxon>Eukaryota</taxon>
        <taxon>Fungi</taxon>
        <taxon>Dikarya</taxon>
        <taxon>Ascomycota</taxon>
        <taxon>Pezizomycotina</taxon>
        <taxon>Dothideomycetes</taxon>
        <taxon>Dothideomycetidae</taxon>
        <taxon>Mycosphaerellales</taxon>
        <taxon>Mycosphaerellaceae</taxon>
        <taxon>Pseudocercospora</taxon>
    </lineage>
</organism>
<feature type="domain" description="CFEM" evidence="16">
    <location>
        <begin position="55"/>
        <end position="109"/>
    </location>
</feature>
<feature type="domain" description="Rhodopsin" evidence="17">
    <location>
        <begin position="137"/>
        <end position="384"/>
    </location>
</feature>
<dbReference type="Pfam" id="PF05730">
    <property type="entry name" value="CFEM"/>
    <property type="match status" value="1"/>
</dbReference>
<dbReference type="Pfam" id="PF20684">
    <property type="entry name" value="Fung_rhodopsin"/>
    <property type="match status" value="1"/>
</dbReference>
<sequence>MRNDVVAPLSCHCFLYYRYQGRLHQLRFRSPRKTEYTMASMRDVHRESRLTPRKQTCMDQILPMYSCSVSEDCLCLNEDITAIVEVCVSHNCTYADQLEARGLQSRICNLPIRDRSQVVKQLSWAMFGIATFFFLGRVVSRITTVGGAGFYWDDYACISCYIPLVGIAVVLQLAVENGLGQDNYRVGVANVNQFLKEFYAAELLYNYVIIFTKISIVLLYIRTWWDSKDNHRPFRVVCWCLIAVLIATVTAVGFAEIFQCTPVSYTWNKVLPDQEGVGTCISRRSLFYTFGALNICYDVVILFLPIPLLLMLEIPLIKKIGVSSVFLVGFAVTVCSIGRLNYLAMLQDTNVTWNHTDLALWTLVEVDLSMVCCCMPGIAGLVQRYWKYLPSSAKYNSQSCLGRSDSFSSASALDITASEMIEEGRGPRKSVIEVPNAGIDDLPCSPVLQVGVGETLVNIQHSIPNDTTRDKFVYKDAHGIVHEVEVVDRPVVPVRNLDAIAAGSRGSDTAVEGEKSLKEKASSGSDDSDALKPAARPSSGLSNASCAMDWVRYSNQYDRDDASQKAFVNV</sequence>
<dbReference type="InterPro" id="IPR049326">
    <property type="entry name" value="Rhodopsin_dom_fungi"/>
</dbReference>
<feature type="transmembrane region" description="Helical" evidence="15">
    <location>
        <begin position="152"/>
        <end position="175"/>
    </location>
</feature>
<proteinExistence type="inferred from homology"/>
<evidence type="ECO:0000256" key="9">
    <source>
        <dbReference type="ARBA" id="ARBA00022989"/>
    </source>
</evidence>
<comment type="similarity">
    <text evidence="13">Belongs to the SAT4 family.</text>
</comment>
<keyword evidence="12" id="KW-0449">Lipoprotein</keyword>
<dbReference type="PANTHER" id="PTHR33048:SF47">
    <property type="entry name" value="INTEGRAL MEMBRANE PROTEIN-RELATED"/>
    <property type="match status" value="1"/>
</dbReference>
<gene>
    <name evidence="18" type="ORF">HII31_01032</name>
</gene>
<keyword evidence="6" id="KW-0336">GPI-anchor</keyword>
<dbReference type="PANTHER" id="PTHR33048">
    <property type="entry name" value="PTH11-LIKE INTEGRAL MEMBRANE PROTEIN (AFU_ORTHOLOGUE AFUA_5G11245)"/>
    <property type="match status" value="1"/>
</dbReference>
<evidence type="ECO:0000256" key="10">
    <source>
        <dbReference type="ARBA" id="ARBA00023136"/>
    </source>
</evidence>
<evidence type="ECO:0000256" key="11">
    <source>
        <dbReference type="ARBA" id="ARBA00023157"/>
    </source>
</evidence>
<protein>
    <submittedName>
        <fullName evidence="18">Satratoxin biosynthesis SC1 cluster protein 4</fullName>
    </submittedName>
</protein>
<evidence type="ECO:0000256" key="7">
    <source>
        <dbReference type="ARBA" id="ARBA00022692"/>
    </source>
</evidence>
<evidence type="ECO:0000256" key="12">
    <source>
        <dbReference type="ARBA" id="ARBA00023288"/>
    </source>
</evidence>
<keyword evidence="6" id="KW-0325">Glycoprotein</keyword>
<keyword evidence="11" id="KW-1015">Disulfide bond</keyword>
<evidence type="ECO:0000259" key="17">
    <source>
        <dbReference type="Pfam" id="PF20684"/>
    </source>
</evidence>
<dbReference type="InterPro" id="IPR052337">
    <property type="entry name" value="SAT4-like"/>
</dbReference>
<keyword evidence="10 15" id="KW-0472">Membrane</keyword>